<dbReference type="InterPro" id="IPR029039">
    <property type="entry name" value="Flavoprotein-like_sf"/>
</dbReference>
<protein>
    <recommendedName>
        <fullName evidence="1">NADPH-dependent FMN reductase-like domain-containing protein</fullName>
    </recommendedName>
</protein>
<organism evidence="2 3">
    <name type="scientific">Sporothrix bragantina</name>
    <dbReference type="NCBI Taxonomy" id="671064"/>
    <lineage>
        <taxon>Eukaryota</taxon>
        <taxon>Fungi</taxon>
        <taxon>Dikarya</taxon>
        <taxon>Ascomycota</taxon>
        <taxon>Pezizomycotina</taxon>
        <taxon>Sordariomycetes</taxon>
        <taxon>Sordariomycetidae</taxon>
        <taxon>Ophiostomatales</taxon>
        <taxon>Ophiostomataceae</taxon>
        <taxon>Sporothrix</taxon>
    </lineage>
</organism>
<gene>
    <name evidence="2" type="ORF">SBRCBS47491_004409</name>
</gene>
<dbReference type="PANTHER" id="PTHR30543:SF21">
    <property type="entry name" value="NAD(P)H-DEPENDENT FMN REDUCTASE LOT6"/>
    <property type="match status" value="1"/>
</dbReference>
<dbReference type="Pfam" id="PF03358">
    <property type="entry name" value="FMN_red"/>
    <property type="match status" value="1"/>
</dbReference>
<dbReference type="Proteomes" id="UP001642406">
    <property type="component" value="Unassembled WGS sequence"/>
</dbReference>
<name>A0ABP0BPW2_9PEZI</name>
<dbReference type="InterPro" id="IPR050712">
    <property type="entry name" value="NAD(P)H-dep_reductase"/>
</dbReference>
<dbReference type="Gene3D" id="3.40.50.360">
    <property type="match status" value="1"/>
</dbReference>
<dbReference type="PANTHER" id="PTHR30543">
    <property type="entry name" value="CHROMATE REDUCTASE"/>
    <property type="match status" value="1"/>
</dbReference>
<reference evidence="2 3" key="1">
    <citation type="submission" date="2024-01" db="EMBL/GenBank/DDBJ databases">
        <authorList>
            <person name="Allen C."/>
            <person name="Tagirdzhanova G."/>
        </authorList>
    </citation>
    <scope>NUCLEOTIDE SEQUENCE [LARGE SCALE GENOMIC DNA]</scope>
</reference>
<keyword evidence="3" id="KW-1185">Reference proteome</keyword>
<sequence>MTTTTIPPKTVRIGIISGSTRVVRVGPQIAAFVRSLIEKDLKTSPVEGLQIEFEDIDVGSLNLPLFDEPIIPSHTDIPDGYTHEHTRTWSRRISALDAFVFVTSQHNWGVPAGLKNAIDYLYKEWKGKPYVVVSYGGHGGGHAAKALEVILGGGLKMRGVDGGAVNLSFPSCDVLHKSIRGDDLRLLPSAEAAAEETWSDRTEDIVQLWRKMAVLLTTPVEEKQKPVA</sequence>
<comment type="caution">
    <text evidence="2">The sequence shown here is derived from an EMBL/GenBank/DDBJ whole genome shotgun (WGS) entry which is preliminary data.</text>
</comment>
<evidence type="ECO:0000313" key="3">
    <source>
        <dbReference type="Proteomes" id="UP001642406"/>
    </source>
</evidence>
<proteinExistence type="predicted"/>
<accession>A0ABP0BPW2</accession>
<evidence type="ECO:0000313" key="2">
    <source>
        <dbReference type="EMBL" id="CAK7221090.1"/>
    </source>
</evidence>
<dbReference type="SUPFAM" id="SSF52218">
    <property type="entry name" value="Flavoproteins"/>
    <property type="match status" value="1"/>
</dbReference>
<dbReference type="InterPro" id="IPR005025">
    <property type="entry name" value="FMN_Rdtase-like_dom"/>
</dbReference>
<feature type="domain" description="NADPH-dependent FMN reductase-like" evidence="1">
    <location>
        <begin position="12"/>
        <end position="168"/>
    </location>
</feature>
<dbReference type="EMBL" id="CAWUHC010000033">
    <property type="protein sequence ID" value="CAK7221090.1"/>
    <property type="molecule type" value="Genomic_DNA"/>
</dbReference>
<evidence type="ECO:0000259" key="1">
    <source>
        <dbReference type="Pfam" id="PF03358"/>
    </source>
</evidence>